<dbReference type="PANTHER" id="PTHR30329">
    <property type="entry name" value="STATOR ELEMENT OF FLAGELLAR MOTOR COMPLEX"/>
    <property type="match status" value="1"/>
</dbReference>
<organism evidence="6">
    <name type="scientific">marine metagenome</name>
    <dbReference type="NCBI Taxonomy" id="408172"/>
    <lineage>
        <taxon>unclassified sequences</taxon>
        <taxon>metagenomes</taxon>
        <taxon>ecological metagenomes</taxon>
    </lineage>
</organism>
<accession>A0A381V2T2</accession>
<keyword evidence="3 4" id="KW-0472">Membrane</keyword>
<dbReference type="SUPFAM" id="SSF103088">
    <property type="entry name" value="OmpA-like"/>
    <property type="match status" value="1"/>
</dbReference>
<keyword evidence="2 4" id="KW-0812">Transmembrane</keyword>
<evidence type="ECO:0000256" key="2">
    <source>
        <dbReference type="ARBA" id="ARBA00022692"/>
    </source>
</evidence>
<evidence type="ECO:0000313" key="6">
    <source>
        <dbReference type="EMBL" id="SVA34665.1"/>
    </source>
</evidence>
<dbReference type="InterPro" id="IPR036737">
    <property type="entry name" value="OmpA-like_sf"/>
</dbReference>
<gene>
    <name evidence="6" type="ORF">METZ01_LOCUS87519</name>
</gene>
<name>A0A381V2T2_9ZZZZ</name>
<dbReference type="EMBL" id="UINC01007700">
    <property type="protein sequence ID" value="SVA34665.1"/>
    <property type="molecule type" value="Genomic_DNA"/>
</dbReference>
<protein>
    <recommendedName>
        <fullName evidence="5">Motility protein B-like N-terminal domain-containing protein</fullName>
    </recommendedName>
</protein>
<comment type="subcellular location">
    <subcellularLocation>
        <location evidence="1">Membrane</location>
    </subcellularLocation>
</comment>
<feature type="transmembrane region" description="Helical" evidence="4">
    <location>
        <begin position="9"/>
        <end position="28"/>
    </location>
</feature>
<dbReference type="PANTHER" id="PTHR30329:SF21">
    <property type="entry name" value="LIPOPROTEIN YIAD-RELATED"/>
    <property type="match status" value="1"/>
</dbReference>
<dbReference type="AlphaFoldDB" id="A0A381V2T2"/>
<dbReference type="GO" id="GO:0016020">
    <property type="term" value="C:membrane"/>
    <property type="evidence" value="ECO:0007669"/>
    <property type="project" value="UniProtKB-SubCell"/>
</dbReference>
<feature type="domain" description="Motility protein B-like N-terminal" evidence="5">
    <location>
        <begin position="3"/>
        <end position="32"/>
    </location>
</feature>
<evidence type="ECO:0000256" key="4">
    <source>
        <dbReference type="SAM" id="Phobius"/>
    </source>
</evidence>
<dbReference type="InterPro" id="IPR025713">
    <property type="entry name" value="MotB-like_N_dom"/>
</dbReference>
<keyword evidence="4" id="KW-1133">Transmembrane helix</keyword>
<reference evidence="6" key="1">
    <citation type="submission" date="2018-05" db="EMBL/GenBank/DDBJ databases">
        <authorList>
            <person name="Lanie J.A."/>
            <person name="Ng W.-L."/>
            <person name="Kazmierczak K.M."/>
            <person name="Andrzejewski T.M."/>
            <person name="Davidsen T.M."/>
            <person name="Wayne K.J."/>
            <person name="Tettelin H."/>
            <person name="Glass J.I."/>
            <person name="Rusch D."/>
            <person name="Podicherti R."/>
            <person name="Tsui H.-C.T."/>
            <person name="Winkler M.E."/>
        </authorList>
    </citation>
    <scope>NUCLEOTIDE SEQUENCE</scope>
</reference>
<evidence type="ECO:0000259" key="5">
    <source>
        <dbReference type="Pfam" id="PF13677"/>
    </source>
</evidence>
<dbReference type="Pfam" id="PF13677">
    <property type="entry name" value="MotB_plug"/>
    <property type="match status" value="1"/>
</dbReference>
<evidence type="ECO:0000256" key="1">
    <source>
        <dbReference type="ARBA" id="ARBA00004370"/>
    </source>
</evidence>
<dbReference type="Gene3D" id="3.30.1330.60">
    <property type="entry name" value="OmpA-like domain"/>
    <property type="match status" value="1"/>
</dbReference>
<proteinExistence type="predicted"/>
<evidence type="ECO:0000256" key="3">
    <source>
        <dbReference type="ARBA" id="ARBA00023136"/>
    </source>
</evidence>
<dbReference type="InterPro" id="IPR050330">
    <property type="entry name" value="Bact_OuterMem_StrucFunc"/>
</dbReference>
<sequence>MAGGAWKVAYADFVTALFALFMVLWILGQDEEVKGTVSAFFRDPWQAITRKSTHVIQMREDDVVSARESHFKGDAPVELQHQRINDEEVIKTFMNNKELRENRNIQMERVDEGVLINFFSETDRNLFDESSGDDLALSDYGLMALNSVGALLARYNLNNGKGSPIEITGHTPEGVDDPWSMSAKQSALVFDEILKSGVQESQVVKIIGAGDSIPLDAEKPGDIKNRRFEILIRTKPEE</sequence>